<reference evidence="1" key="1">
    <citation type="journal article" date="2014" name="Front. Microbiol.">
        <title>High frequency of phylogenetically diverse reductive dehalogenase-homologous genes in deep subseafloor sedimentary metagenomes.</title>
        <authorList>
            <person name="Kawai M."/>
            <person name="Futagami T."/>
            <person name="Toyoda A."/>
            <person name="Takaki Y."/>
            <person name="Nishi S."/>
            <person name="Hori S."/>
            <person name="Arai W."/>
            <person name="Tsubouchi T."/>
            <person name="Morono Y."/>
            <person name="Uchiyama I."/>
            <person name="Ito T."/>
            <person name="Fujiyama A."/>
            <person name="Inagaki F."/>
            <person name="Takami H."/>
        </authorList>
    </citation>
    <scope>NUCLEOTIDE SEQUENCE</scope>
    <source>
        <strain evidence="1">Expedition CK06-06</strain>
    </source>
</reference>
<gene>
    <name evidence="1" type="ORF">S03H2_07587</name>
</gene>
<dbReference type="InterPro" id="IPR031322">
    <property type="entry name" value="Shikimate/glucono_kinase"/>
</dbReference>
<comment type="caution">
    <text evidence="1">The sequence shown here is derived from an EMBL/GenBank/DDBJ whole genome shotgun (WGS) entry which is preliminary data.</text>
</comment>
<dbReference type="PRINTS" id="PR01100">
    <property type="entry name" value="SHIKIMTKNASE"/>
</dbReference>
<dbReference type="SUPFAM" id="SSF52540">
    <property type="entry name" value="P-loop containing nucleoside triphosphate hydrolases"/>
    <property type="match status" value="1"/>
</dbReference>
<organism evidence="1">
    <name type="scientific">marine sediment metagenome</name>
    <dbReference type="NCBI Taxonomy" id="412755"/>
    <lineage>
        <taxon>unclassified sequences</taxon>
        <taxon>metagenomes</taxon>
        <taxon>ecological metagenomes</taxon>
    </lineage>
</organism>
<evidence type="ECO:0008006" key="2">
    <source>
        <dbReference type="Google" id="ProtNLM"/>
    </source>
</evidence>
<sequence>MKSSIALIGFMGVGKTAVGKVLAKELNREFVELDSLI</sequence>
<name>X1F5F8_9ZZZZ</name>
<dbReference type="Gene3D" id="3.40.50.300">
    <property type="entry name" value="P-loop containing nucleotide triphosphate hydrolases"/>
    <property type="match status" value="1"/>
</dbReference>
<evidence type="ECO:0000313" key="1">
    <source>
        <dbReference type="EMBL" id="GAH24609.1"/>
    </source>
</evidence>
<accession>X1F5F8</accession>
<dbReference type="EMBL" id="BARU01003525">
    <property type="protein sequence ID" value="GAH24609.1"/>
    <property type="molecule type" value="Genomic_DNA"/>
</dbReference>
<feature type="non-terminal residue" evidence="1">
    <location>
        <position position="37"/>
    </location>
</feature>
<protein>
    <recommendedName>
        <fullName evidence="2">Shikimate kinase</fullName>
    </recommendedName>
</protein>
<dbReference type="InterPro" id="IPR027417">
    <property type="entry name" value="P-loop_NTPase"/>
</dbReference>
<dbReference type="AlphaFoldDB" id="X1F5F8"/>
<dbReference type="Pfam" id="PF01202">
    <property type="entry name" value="SKI"/>
    <property type="match status" value="1"/>
</dbReference>
<proteinExistence type="predicted"/>